<proteinExistence type="predicted"/>
<dbReference type="Proteomes" id="UP000540909">
    <property type="component" value="Unassembled WGS sequence"/>
</dbReference>
<organism evidence="1 2">
    <name type="scientific">Rhizobium esperanzae</name>
    <dbReference type="NCBI Taxonomy" id="1967781"/>
    <lineage>
        <taxon>Bacteria</taxon>
        <taxon>Pseudomonadati</taxon>
        <taxon>Pseudomonadota</taxon>
        <taxon>Alphaproteobacteria</taxon>
        <taxon>Hyphomicrobiales</taxon>
        <taxon>Rhizobiaceae</taxon>
        <taxon>Rhizobium/Agrobacterium group</taxon>
        <taxon>Rhizobium</taxon>
    </lineage>
</organism>
<dbReference type="EMBL" id="JACIFY010000007">
    <property type="protein sequence ID" value="MBB4235828.1"/>
    <property type="molecule type" value="Genomic_DNA"/>
</dbReference>
<comment type="caution">
    <text evidence="1">The sequence shown here is derived from an EMBL/GenBank/DDBJ whole genome shotgun (WGS) entry which is preliminary data.</text>
</comment>
<evidence type="ECO:0000313" key="1">
    <source>
        <dbReference type="EMBL" id="MBB4235828.1"/>
    </source>
</evidence>
<name>A0A7W6W4V0_9HYPH</name>
<accession>A0A7W6W4V0</accession>
<sequence length="32" mass="3610">MGLVYPHVAGYRIALAGLWLWSAAFWTDLETT</sequence>
<protein>
    <submittedName>
        <fullName evidence="1">Uncharacterized protein</fullName>
    </submittedName>
</protein>
<evidence type="ECO:0000313" key="2">
    <source>
        <dbReference type="Proteomes" id="UP000540909"/>
    </source>
</evidence>
<dbReference type="AlphaFoldDB" id="A0A7W6W4V0"/>
<gene>
    <name evidence="1" type="ORF">GGD57_002402</name>
</gene>
<reference evidence="1 2" key="1">
    <citation type="submission" date="2020-08" db="EMBL/GenBank/DDBJ databases">
        <title>Genomic Encyclopedia of Type Strains, Phase IV (KMG-V): Genome sequencing to study the core and pangenomes of soil and plant-associated prokaryotes.</title>
        <authorList>
            <person name="Whitman W."/>
        </authorList>
    </citation>
    <scope>NUCLEOTIDE SEQUENCE [LARGE SCALE GENOMIC DNA]</scope>
    <source>
        <strain evidence="1 2">SEMIA 4089</strain>
    </source>
</reference>